<reference evidence="3" key="1">
    <citation type="submission" date="2018-02" db="EMBL/GenBank/DDBJ databases">
        <authorList>
            <person name="Hausmann B."/>
        </authorList>
    </citation>
    <scope>NUCLEOTIDE SEQUENCE [LARGE SCALE GENOMIC DNA]</scope>
    <source>
        <strain evidence="3">Peat soil MAG SbA5</strain>
    </source>
</reference>
<dbReference type="AlphaFoldDB" id="A0A2N9LJN0"/>
<gene>
    <name evidence="2" type="ORF">SBA5_40004</name>
</gene>
<proteinExistence type="predicted"/>
<evidence type="ECO:0000256" key="1">
    <source>
        <dbReference type="SAM" id="MobiDB-lite"/>
    </source>
</evidence>
<evidence type="ECO:0000313" key="3">
    <source>
        <dbReference type="Proteomes" id="UP000239735"/>
    </source>
</evidence>
<evidence type="ECO:0000313" key="2">
    <source>
        <dbReference type="EMBL" id="SPE23479.1"/>
    </source>
</evidence>
<name>A0A2N9LJN0_9BACT</name>
<feature type="region of interest" description="Disordered" evidence="1">
    <location>
        <begin position="1"/>
        <end position="62"/>
    </location>
</feature>
<sequence length="75" mass="8161">MGNLPTRRCIESPLYQNEKKRLAGYPNFPRRGNPQPESGLAGEYNSSDASVPQDRNRSRPPDCCGSCVDFAGSGS</sequence>
<dbReference type="Proteomes" id="UP000239735">
    <property type="component" value="Unassembled WGS sequence"/>
</dbReference>
<dbReference type="EMBL" id="OKRB01000097">
    <property type="protein sequence ID" value="SPE23479.1"/>
    <property type="molecule type" value="Genomic_DNA"/>
</dbReference>
<accession>A0A2N9LJN0</accession>
<protein>
    <submittedName>
        <fullName evidence="2">Uncharacterized protein</fullName>
    </submittedName>
</protein>
<organism evidence="2 3">
    <name type="scientific">Candidatus Sulfuritelmatomonas gaucii</name>
    <dbReference type="NCBI Taxonomy" id="2043161"/>
    <lineage>
        <taxon>Bacteria</taxon>
        <taxon>Pseudomonadati</taxon>
        <taxon>Acidobacteriota</taxon>
        <taxon>Terriglobia</taxon>
        <taxon>Terriglobales</taxon>
        <taxon>Acidobacteriaceae</taxon>
        <taxon>Candidatus Sulfuritelmatomonas</taxon>
    </lineage>
</organism>